<evidence type="ECO:0000256" key="3">
    <source>
        <dbReference type="ARBA" id="ARBA00023155"/>
    </source>
</evidence>
<gene>
    <name evidence="9" type="ORF">IWQ60_007869</name>
</gene>
<keyword evidence="4 5" id="KW-0539">Nucleus</keyword>
<evidence type="ECO:0000256" key="1">
    <source>
        <dbReference type="ARBA" id="ARBA00004123"/>
    </source>
</evidence>
<feature type="compositionally biased region" description="Polar residues" evidence="7">
    <location>
        <begin position="342"/>
        <end position="351"/>
    </location>
</feature>
<dbReference type="PANTHER" id="PTHR24208">
    <property type="entry name" value="LIM/HOMEOBOX PROTEIN LHX"/>
    <property type="match status" value="1"/>
</dbReference>
<dbReference type="SUPFAM" id="SSF46689">
    <property type="entry name" value="Homeodomain-like"/>
    <property type="match status" value="1"/>
</dbReference>
<dbReference type="AlphaFoldDB" id="A0A9W8A1G9"/>
<dbReference type="SMART" id="SM00389">
    <property type="entry name" value="HOX"/>
    <property type="match status" value="1"/>
</dbReference>
<keyword evidence="10" id="KW-1185">Reference proteome</keyword>
<feature type="region of interest" description="Disordered" evidence="7">
    <location>
        <begin position="144"/>
        <end position="164"/>
    </location>
</feature>
<dbReference type="GO" id="GO:0005634">
    <property type="term" value="C:nucleus"/>
    <property type="evidence" value="ECO:0007669"/>
    <property type="project" value="UniProtKB-SubCell"/>
</dbReference>
<name>A0A9W8A1G9_9FUNG</name>
<feature type="region of interest" description="Disordered" evidence="7">
    <location>
        <begin position="181"/>
        <end position="229"/>
    </location>
</feature>
<dbReference type="InterPro" id="IPR050453">
    <property type="entry name" value="LIM_Homeobox_TF"/>
</dbReference>
<feature type="compositionally biased region" description="Low complexity" evidence="7">
    <location>
        <begin position="421"/>
        <end position="434"/>
    </location>
</feature>
<dbReference type="Gene3D" id="1.10.10.60">
    <property type="entry name" value="Homeodomain-like"/>
    <property type="match status" value="1"/>
</dbReference>
<dbReference type="InterPro" id="IPR001356">
    <property type="entry name" value="HD"/>
</dbReference>
<evidence type="ECO:0000256" key="7">
    <source>
        <dbReference type="SAM" id="MobiDB-lite"/>
    </source>
</evidence>
<feature type="region of interest" description="Disordered" evidence="7">
    <location>
        <begin position="266"/>
        <end position="291"/>
    </location>
</feature>
<feature type="region of interest" description="Disordered" evidence="7">
    <location>
        <begin position="339"/>
        <end position="434"/>
    </location>
</feature>
<proteinExistence type="predicted"/>
<evidence type="ECO:0000256" key="6">
    <source>
        <dbReference type="RuleBase" id="RU000682"/>
    </source>
</evidence>
<dbReference type="Proteomes" id="UP001150569">
    <property type="component" value="Unassembled WGS sequence"/>
</dbReference>
<evidence type="ECO:0000259" key="8">
    <source>
        <dbReference type="PROSITE" id="PS50071"/>
    </source>
</evidence>
<comment type="subcellular location">
    <subcellularLocation>
        <location evidence="1 5 6">Nucleus</location>
    </subcellularLocation>
</comment>
<keyword evidence="3 5" id="KW-0371">Homeobox</keyword>
<evidence type="ECO:0000256" key="5">
    <source>
        <dbReference type="PROSITE-ProRule" id="PRU00108"/>
    </source>
</evidence>
<evidence type="ECO:0000313" key="10">
    <source>
        <dbReference type="Proteomes" id="UP001150569"/>
    </source>
</evidence>
<dbReference type="PANTHER" id="PTHR24208:SF166">
    <property type="entry name" value="LIM HOMEOBOX TRANSCRIPTION FACTOR 1 ALPHA, ISOFORM B"/>
    <property type="match status" value="1"/>
</dbReference>
<dbReference type="GO" id="GO:0000977">
    <property type="term" value="F:RNA polymerase II transcription regulatory region sequence-specific DNA binding"/>
    <property type="evidence" value="ECO:0007669"/>
    <property type="project" value="TreeGrafter"/>
</dbReference>
<feature type="domain" description="Homeobox" evidence="8">
    <location>
        <begin position="64"/>
        <end position="124"/>
    </location>
</feature>
<dbReference type="InterPro" id="IPR009057">
    <property type="entry name" value="Homeodomain-like_sf"/>
</dbReference>
<feature type="compositionally biased region" description="Polar residues" evidence="7">
    <location>
        <begin position="215"/>
        <end position="229"/>
    </location>
</feature>
<dbReference type="EMBL" id="JANBPT010000553">
    <property type="protein sequence ID" value="KAJ1917151.1"/>
    <property type="molecule type" value="Genomic_DNA"/>
</dbReference>
<comment type="caution">
    <text evidence="9">The sequence shown here is derived from an EMBL/GenBank/DDBJ whole genome shotgun (WGS) entry which is preliminary data.</text>
</comment>
<dbReference type="GO" id="GO:0000981">
    <property type="term" value="F:DNA-binding transcription factor activity, RNA polymerase II-specific"/>
    <property type="evidence" value="ECO:0007669"/>
    <property type="project" value="TreeGrafter"/>
</dbReference>
<dbReference type="CDD" id="cd00086">
    <property type="entry name" value="homeodomain"/>
    <property type="match status" value="1"/>
</dbReference>
<feature type="DNA-binding region" description="Homeobox" evidence="5">
    <location>
        <begin position="66"/>
        <end position="125"/>
    </location>
</feature>
<accession>A0A9W8A1G9</accession>
<sequence length="472" mass="51288">MAEAYPPAKVTCSPVVSPTLSVESPSRYLVGMLPDPKVASVTLPGSPPAAVTSDTEELAADVSNDNLPRRPRIQPELQAILEASFENNPLPDRDTKLMLAKKLGRPLRYVQIWFQNKRQTAKKHREKQERHRQWSAYYNALNRSARQSADPASPPLPPPAKQMHGRAAYVCPPAVTATTPGRGFPLETLPSRPQAASPSRQCYPVERVPSHPGYMSQSINSCTTSTDSTGTLRRYLSQTPNATAPHPYYHASSSVRHSLTSPYAASLHPTEASTRSDGFPPPTLMSPGSVEQKYSRASSIETLRCEVEAADAAVERATATAVAARARFEDYLRRVSPKRYTETTQAHSPAHQQVIVPTDPSANPRQYAHSIDHLPGPIRRSPAHLSRAHGLRATTSSPVDQHRPRIGYRSSSSNGGDAGQSVSMTPSAAASTTSTFASGITLPALSPQDHSSQKLVARLPSIKKEAFWKQPL</sequence>
<keyword evidence="2 5" id="KW-0238">DNA-binding</keyword>
<protein>
    <recommendedName>
        <fullName evidence="8">Homeobox domain-containing protein</fullName>
    </recommendedName>
</protein>
<dbReference type="Pfam" id="PF00046">
    <property type="entry name" value="Homeodomain"/>
    <property type="match status" value="1"/>
</dbReference>
<reference evidence="9" key="1">
    <citation type="submission" date="2022-07" db="EMBL/GenBank/DDBJ databases">
        <title>Phylogenomic reconstructions and comparative analyses of Kickxellomycotina fungi.</title>
        <authorList>
            <person name="Reynolds N.K."/>
            <person name="Stajich J.E."/>
            <person name="Barry K."/>
            <person name="Grigoriev I.V."/>
            <person name="Crous P."/>
            <person name="Smith M.E."/>
        </authorList>
    </citation>
    <scope>NUCLEOTIDE SEQUENCE</scope>
    <source>
        <strain evidence="9">RSA 861</strain>
    </source>
</reference>
<dbReference type="OrthoDB" id="6159439at2759"/>
<evidence type="ECO:0000256" key="4">
    <source>
        <dbReference type="ARBA" id="ARBA00023242"/>
    </source>
</evidence>
<dbReference type="PROSITE" id="PS50071">
    <property type="entry name" value="HOMEOBOX_2"/>
    <property type="match status" value="1"/>
</dbReference>
<evidence type="ECO:0000256" key="2">
    <source>
        <dbReference type="ARBA" id="ARBA00023125"/>
    </source>
</evidence>
<organism evidence="9 10">
    <name type="scientific">Tieghemiomyces parasiticus</name>
    <dbReference type="NCBI Taxonomy" id="78921"/>
    <lineage>
        <taxon>Eukaryota</taxon>
        <taxon>Fungi</taxon>
        <taxon>Fungi incertae sedis</taxon>
        <taxon>Zoopagomycota</taxon>
        <taxon>Kickxellomycotina</taxon>
        <taxon>Dimargaritomycetes</taxon>
        <taxon>Dimargaritales</taxon>
        <taxon>Dimargaritaceae</taxon>
        <taxon>Tieghemiomyces</taxon>
    </lineage>
</organism>
<evidence type="ECO:0000313" key="9">
    <source>
        <dbReference type="EMBL" id="KAJ1917151.1"/>
    </source>
</evidence>